<dbReference type="CDD" id="cd05532">
    <property type="entry name" value="POLBc_alpha"/>
    <property type="match status" value="1"/>
</dbReference>
<keyword evidence="7" id="KW-0863">Zinc-finger</keyword>
<feature type="domain" description="DNA-directed DNA polymerase family B multifunctional" evidence="14">
    <location>
        <begin position="725"/>
        <end position="1217"/>
    </location>
</feature>
<dbReference type="SMART" id="SM00486">
    <property type="entry name" value="POLBc"/>
    <property type="match status" value="1"/>
</dbReference>
<dbReference type="GeneID" id="20715813"/>
<dbReference type="EC" id="2.7.7.7" evidence="12"/>
<evidence type="ECO:0000256" key="4">
    <source>
        <dbReference type="ARBA" id="ARBA00022695"/>
    </source>
</evidence>
<reference evidence="16 17" key="1">
    <citation type="journal article" date="2012" name="MBio">
        <title>Comparative genome analysis of three eukaryotic parasites with differing abilities to transform leukocytes reveals key mediators of Theileria-induced leukocyte transformation.</title>
        <authorList>
            <person name="Hayashida K."/>
            <person name="Hara Y."/>
            <person name="Abe T."/>
            <person name="Yamasaki C."/>
            <person name="Toyoda A."/>
            <person name="Kosuge T."/>
            <person name="Suzuki Y."/>
            <person name="Sato Y."/>
            <person name="Kawashima S."/>
            <person name="Katayama T."/>
            <person name="Wakaguri H."/>
            <person name="Inoue N."/>
            <person name="Homma K."/>
            <person name="Tada-Umezaki M."/>
            <person name="Yagi Y."/>
            <person name="Fujii Y."/>
            <person name="Habara T."/>
            <person name="Kanehisa M."/>
            <person name="Watanabe H."/>
            <person name="Ito K."/>
            <person name="Gojobori T."/>
            <person name="Sugawara H."/>
            <person name="Imanishi T."/>
            <person name="Weir W."/>
            <person name="Gardner M."/>
            <person name="Pain A."/>
            <person name="Shiels B."/>
            <person name="Hattori M."/>
            <person name="Nene V."/>
            <person name="Sugimoto C."/>
        </authorList>
    </citation>
    <scope>NUCLEOTIDE SEQUENCE [LARGE SCALE GENOMIC DNA]</scope>
    <source>
        <strain evidence="16 17">Shintoku</strain>
    </source>
</reference>
<evidence type="ECO:0000256" key="11">
    <source>
        <dbReference type="ARBA" id="ARBA00023242"/>
    </source>
</evidence>
<dbReference type="PROSITE" id="PS00116">
    <property type="entry name" value="DNA_POLYMERASE_B"/>
    <property type="match status" value="1"/>
</dbReference>
<dbReference type="SUPFAM" id="SSF56672">
    <property type="entry name" value="DNA/RNA polymerases"/>
    <property type="match status" value="1"/>
</dbReference>
<dbReference type="InterPro" id="IPR006133">
    <property type="entry name" value="DNA-dir_DNA_pol_B_exonuc"/>
</dbReference>
<dbReference type="InterPro" id="IPR006172">
    <property type="entry name" value="DNA-dir_DNA_pol_B"/>
</dbReference>
<evidence type="ECO:0000256" key="9">
    <source>
        <dbReference type="ARBA" id="ARBA00022932"/>
    </source>
</evidence>
<evidence type="ECO:0000256" key="10">
    <source>
        <dbReference type="ARBA" id="ARBA00023125"/>
    </source>
</evidence>
<dbReference type="OrthoDB" id="360491at2759"/>
<evidence type="ECO:0000259" key="14">
    <source>
        <dbReference type="Pfam" id="PF00136"/>
    </source>
</evidence>
<evidence type="ECO:0000256" key="12">
    <source>
        <dbReference type="RuleBase" id="RU000442"/>
    </source>
</evidence>
<keyword evidence="5 12" id="KW-0235">DNA replication</keyword>
<keyword evidence="11" id="KW-0539">Nucleus</keyword>
<dbReference type="GO" id="GO:0005658">
    <property type="term" value="C:alpha DNA polymerase:primase complex"/>
    <property type="evidence" value="ECO:0007669"/>
    <property type="project" value="TreeGrafter"/>
</dbReference>
<gene>
    <name evidence="16" type="ORF">TOT_030000650</name>
</gene>
<dbReference type="Proteomes" id="UP000003786">
    <property type="component" value="Chromosome 3"/>
</dbReference>
<dbReference type="GO" id="GO:1902975">
    <property type="term" value="P:mitotic DNA replication initiation"/>
    <property type="evidence" value="ECO:0007669"/>
    <property type="project" value="InterPro"/>
</dbReference>
<evidence type="ECO:0000256" key="1">
    <source>
        <dbReference type="ARBA" id="ARBA00004123"/>
    </source>
</evidence>
<accession>J4C8U3</accession>
<keyword evidence="6" id="KW-0479">Metal-binding</keyword>
<dbReference type="InterPro" id="IPR036397">
    <property type="entry name" value="RNaseH_sf"/>
</dbReference>
<dbReference type="InterPro" id="IPR043502">
    <property type="entry name" value="DNA/RNA_pol_sf"/>
</dbReference>
<evidence type="ECO:0000256" key="7">
    <source>
        <dbReference type="ARBA" id="ARBA00022771"/>
    </source>
</evidence>
<feature type="compositionally biased region" description="Polar residues" evidence="13">
    <location>
        <begin position="1"/>
        <end position="10"/>
    </location>
</feature>
<dbReference type="GO" id="GO:0003682">
    <property type="term" value="F:chromatin binding"/>
    <property type="evidence" value="ECO:0007669"/>
    <property type="project" value="TreeGrafter"/>
</dbReference>
<dbReference type="GO" id="GO:0003887">
    <property type="term" value="F:DNA-directed DNA polymerase activity"/>
    <property type="evidence" value="ECO:0007669"/>
    <property type="project" value="UniProtKB-KW"/>
</dbReference>
<dbReference type="InterPro" id="IPR042087">
    <property type="entry name" value="DNA_pol_B_thumb"/>
</dbReference>
<dbReference type="SUPFAM" id="SSF53098">
    <property type="entry name" value="Ribonuclease H-like"/>
    <property type="match status" value="1"/>
</dbReference>
<dbReference type="Gene3D" id="6.10.10.100">
    <property type="match status" value="1"/>
</dbReference>
<evidence type="ECO:0000256" key="2">
    <source>
        <dbReference type="ARBA" id="ARBA00005755"/>
    </source>
</evidence>
<sequence length="1528" mass="176679">MGPKSKSNAVESALSKLRKEREGKSTILDEYENDKIYTLTRFKVEDENDQLYEIITEEEFNERNKKRKLEDFIEGEGYSDEEFDDFEDDLEILEENVERTQKRSAKMMPGKSIPQHFIEMAAQETTYQPPKQQETDKELIEKLSKFEDELDNESTSFTGSQMLASQFAGPQMFSMPSYLSESLMQLSTETHRSYSPEIAQSKIDKEFMNELLEENNLQIAQNIDTLSENGLDPSIAESFREVDGLNEVASGELPQEGEQDVEFDEKTGEDLAFYLLDLCEGPNGHLHLFGRMKTTGVETETCMITVKNMMRNLFFKPRMDLAFNETGELINSTRETSSTDYEGIIKKGSELYERYLMMNFFKEMETIRKNYGIKKIKYKLVKRSLLTYGPTNEELYIKVCYPYQSPQIEKRHYCGTYYEDIYNINATQIELFLLKRKIKGPNWLRINNFRKTNDAQSYCKIELEIDSYKDVQLWHTKDSEILPVPKLKILSVSIKTIFNVPTQQEIFMICCIYNKYNIDDNEIKENNSQFIGVRKAQGCQWPSELKAFLEKRPYFRIFEQERGLLANFMFLLQQTDPDIIVGHDINNSTIDLLVKRCNTLNIPLRISLSRLRLQKRSNQPYLHGRLFCDTRLLIRESHPSRENYNLISCVSEFLNVKNISDINYYSRNSFNVNEIKKLFSQDVEAIKHLLKLTQCNLLSAIHTLQLLFKLQILPLTKELTTTAGNTWSRSLQCARSERIDYLLMHEFYHNKYILDHIFEKNAYKDNYQDDDKNEGKKGNSYEGGLVFEPRSGLYDNFILLLDFNSLYPSIIQEYNICFTTTYVKTEYGNEGNQRELNENEGEDGGNSRESEVVILDEVGILPSVLKRLVELRIKIKKAIGTETNELRKSQLKTRQLALKLIANSIYGCIGSTYSRFHCKYIASYITQQGRNLLKSTKEKVENVFNLNVIYGDTDSLMINTNIRDDGNATNYNAANQIAVNLVNFINKSHKKLEIGIDGVFNRLLLLKKKKYASLKVGNVVDYENNVFHREIKGLDFIRRDWSLLTKEVGNQLLKIILNSNYYNGVDGIVQEIHSTLQNINQQLNDQSIELTKYLITKQLTKNPKEYSDIQNLPHVSVALRLNEKGITNYTAGHEVSYIVCTKESSKAYHESTNKEKEEEESKYGKESTKEKKGASRVDNLSQRAFNINEVKEHNLEVDIHYYKTQQLLPPIIRLCSIIEGTDAQRLSKCLQVETLYGATTGTSDYSYDQECKVLSLIKRSQENYKEVSCEASYIAREWPCNVRNCTQLRLGGDEYEAGMSAVQRLHTAEFLPQDRALYEITLQSSFCIRVCNICNVTTLNVSLGNIDRCPQPTCQSNDSMQSVLSSNKVYLYYDYLVYMLEGKLNDPTNDPEDNMNSRLTNGKTGVTNGQKSEMSTLVNVVIDYNGKMTVLNDEPPKEPKTLDEIIEQIAEENTLKATSGLRLCAEHILGVMESMPFLKYYTLDYQKEREILCNRVKTLQQKNAYSIVNLSDLFKIFKMENRNLPHTN</sequence>
<keyword evidence="4 12" id="KW-0548">Nucleotidyltransferase</keyword>
<dbReference type="OMA" id="GRNLLQH"/>
<evidence type="ECO:0000313" key="17">
    <source>
        <dbReference type="Proteomes" id="UP000003786"/>
    </source>
</evidence>
<dbReference type="Gene3D" id="1.10.132.60">
    <property type="entry name" value="DNA polymerase family B, C-terminal domain"/>
    <property type="match status" value="1"/>
</dbReference>
<comment type="subcellular location">
    <subcellularLocation>
        <location evidence="1">Nucleus</location>
    </subcellularLocation>
</comment>
<dbReference type="GO" id="GO:0003688">
    <property type="term" value="F:DNA replication origin binding"/>
    <property type="evidence" value="ECO:0007669"/>
    <property type="project" value="TreeGrafter"/>
</dbReference>
<feature type="region of interest" description="Disordered" evidence="13">
    <location>
        <begin position="1148"/>
        <end position="1175"/>
    </location>
</feature>
<keyword evidence="8" id="KW-0862">Zinc</keyword>
<evidence type="ECO:0000256" key="3">
    <source>
        <dbReference type="ARBA" id="ARBA00022679"/>
    </source>
</evidence>
<dbReference type="Pfam" id="PF00136">
    <property type="entry name" value="DNA_pol_B"/>
    <property type="match status" value="1"/>
</dbReference>
<dbReference type="InterPro" id="IPR045846">
    <property type="entry name" value="POLBc_alpha"/>
</dbReference>
<dbReference type="InterPro" id="IPR017964">
    <property type="entry name" value="DNA-dir_DNA_pol_B_CS"/>
</dbReference>
<dbReference type="InterPro" id="IPR006134">
    <property type="entry name" value="DNA-dir_DNA_pol_B_multi_dom"/>
</dbReference>
<feature type="domain" description="DNA-directed DNA polymerase family B exonuclease" evidence="15">
    <location>
        <begin position="420"/>
        <end position="646"/>
    </location>
</feature>
<evidence type="ECO:0000256" key="13">
    <source>
        <dbReference type="SAM" id="MobiDB-lite"/>
    </source>
</evidence>
<dbReference type="GO" id="GO:0003697">
    <property type="term" value="F:single-stranded DNA binding"/>
    <property type="evidence" value="ECO:0007669"/>
    <property type="project" value="TreeGrafter"/>
</dbReference>
<evidence type="ECO:0000256" key="8">
    <source>
        <dbReference type="ARBA" id="ARBA00022833"/>
    </source>
</evidence>
<dbReference type="Gene3D" id="3.30.420.10">
    <property type="entry name" value="Ribonuclease H-like superfamily/Ribonuclease H"/>
    <property type="match status" value="1"/>
</dbReference>
<comment type="similarity">
    <text evidence="2 12">Belongs to the DNA polymerase type-B family.</text>
</comment>
<protein>
    <recommendedName>
        <fullName evidence="12">DNA polymerase</fullName>
        <ecNumber evidence="12">2.7.7.7</ecNumber>
    </recommendedName>
</protein>
<dbReference type="EMBL" id="AP011948">
    <property type="protein sequence ID" value="BAM41388.1"/>
    <property type="molecule type" value="Genomic_DNA"/>
</dbReference>
<evidence type="ECO:0000256" key="6">
    <source>
        <dbReference type="ARBA" id="ARBA00022723"/>
    </source>
</evidence>
<dbReference type="CDD" id="cd05776">
    <property type="entry name" value="DNA_polB_alpha_exo"/>
    <property type="match status" value="1"/>
</dbReference>
<name>J4C8U3_THEOR</name>
<dbReference type="Gene3D" id="3.90.1600.10">
    <property type="entry name" value="Palm domain of DNA polymerase"/>
    <property type="match status" value="1"/>
</dbReference>
<evidence type="ECO:0000256" key="5">
    <source>
        <dbReference type="ARBA" id="ARBA00022705"/>
    </source>
</evidence>
<dbReference type="InterPro" id="IPR012337">
    <property type="entry name" value="RNaseH-like_sf"/>
</dbReference>
<dbReference type="PRINTS" id="PR00106">
    <property type="entry name" value="DNAPOLB"/>
</dbReference>
<dbReference type="STRING" id="869250.J4C8U3"/>
<dbReference type="Gene3D" id="3.30.70.2820">
    <property type="match status" value="1"/>
</dbReference>
<organism evidence="16 17">
    <name type="scientific">Theileria orientalis strain Shintoku</name>
    <dbReference type="NCBI Taxonomy" id="869250"/>
    <lineage>
        <taxon>Eukaryota</taxon>
        <taxon>Sar</taxon>
        <taxon>Alveolata</taxon>
        <taxon>Apicomplexa</taxon>
        <taxon>Aconoidasida</taxon>
        <taxon>Piroplasmida</taxon>
        <taxon>Theileriidae</taxon>
        <taxon>Theileria</taxon>
    </lineage>
</organism>
<dbReference type="GO" id="GO:0006273">
    <property type="term" value="P:lagging strand elongation"/>
    <property type="evidence" value="ECO:0007669"/>
    <property type="project" value="TreeGrafter"/>
</dbReference>
<dbReference type="GO" id="GO:0006272">
    <property type="term" value="P:leading strand elongation"/>
    <property type="evidence" value="ECO:0007669"/>
    <property type="project" value="TreeGrafter"/>
</dbReference>
<dbReference type="Pfam" id="PF03104">
    <property type="entry name" value="DNA_pol_B_exo1"/>
    <property type="match status" value="1"/>
</dbReference>
<dbReference type="Gene3D" id="2.40.50.730">
    <property type="match status" value="1"/>
</dbReference>
<dbReference type="eggNOG" id="KOG0970">
    <property type="taxonomic scope" value="Eukaryota"/>
</dbReference>
<dbReference type="GO" id="GO:0008270">
    <property type="term" value="F:zinc ion binding"/>
    <property type="evidence" value="ECO:0007669"/>
    <property type="project" value="UniProtKB-KW"/>
</dbReference>
<comment type="catalytic activity">
    <reaction evidence="12">
        <text>DNA(n) + a 2'-deoxyribonucleoside 5'-triphosphate = DNA(n+1) + diphosphate</text>
        <dbReference type="Rhea" id="RHEA:22508"/>
        <dbReference type="Rhea" id="RHEA-COMP:17339"/>
        <dbReference type="Rhea" id="RHEA-COMP:17340"/>
        <dbReference type="ChEBI" id="CHEBI:33019"/>
        <dbReference type="ChEBI" id="CHEBI:61560"/>
        <dbReference type="ChEBI" id="CHEBI:173112"/>
        <dbReference type="EC" id="2.7.7.7"/>
    </reaction>
</comment>
<dbReference type="NCBIfam" id="TIGR00592">
    <property type="entry name" value="pol2"/>
    <property type="match status" value="1"/>
</dbReference>
<dbReference type="Gene3D" id="1.10.287.690">
    <property type="entry name" value="Helix hairpin bin"/>
    <property type="match status" value="1"/>
</dbReference>
<keyword evidence="17" id="KW-1185">Reference proteome</keyword>
<dbReference type="VEuPathDB" id="PiroplasmaDB:TOT_030000650"/>
<dbReference type="InterPro" id="IPR023211">
    <property type="entry name" value="DNA_pol_palm_dom_sf"/>
</dbReference>
<keyword evidence="9 12" id="KW-0239">DNA-directed DNA polymerase</keyword>
<dbReference type="GO" id="GO:0000166">
    <property type="term" value="F:nucleotide binding"/>
    <property type="evidence" value="ECO:0007669"/>
    <property type="project" value="InterPro"/>
</dbReference>
<dbReference type="KEGG" id="tot:TOT_030000650"/>
<evidence type="ECO:0000313" key="16">
    <source>
        <dbReference type="EMBL" id="BAM41388.1"/>
    </source>
</evidence>
<dbReference type="PANTHER" id="PTHR45861:SF1">
    <property type="entry name" value="DNA POLYMERASE ALPHA CATALYTIC SUBUNIT"/>
    <property type="match status" value="1"/>
</dbReference>
<keyword evidence="3 12" id="KW-0808">Transferase</keyword>
<feature type="region of interest" description="Disordered" evidence="13">
    <location>
        <begin position="1"/>
        <end position="22"/>
    </location>
</feature>
<evidence type="ECO:0000259" key="15">
    <source>
        <dbReference type="Pfam" id="PF03104"/>
    </source>
</evidence>
<dbReference type="RefSeq" id="XP_009691689.1">
    <property type="nucleotide sequence ID" value="XM_009693394.1"/>
</dbReference>
<proteinExistence type="inferred from homology"/>
<dbReference type="PANTHER" id="PTHR45861">
    <property type="entry name" value="DNA POLYMERASE ALPHA CATALYTIC SUBUNIT"/>
    <property type="match status" value="1"/>
</dbReference>
<keyword evidence="10 12" id="KW-0238">DNA-binding</keyword>